<evidence type="ECO:0000256" key="5">
    <source>
        <dbReference type="ARBA" id="ARBA00022729"/>
    </source>
</evidence>
<sequence length="99" mass="11225">MQALQTIQTIKGTTDLLFWVGETGWPSAGAPFENAVPSVSNAREYWQQAICAIRNWGINVFVFEAFDEPWKPDTSGVNNVEKNWGVWDANNKLKYELNC</sequence>
<dbReference type="Proteomes" id="UP000268321">
    <property type="component" value="Unassembled WGS sequence"/>
</dbReference>
<evidence type="ECO:0000256" key="1">
    <source>
        <dbReference type="ARBA" id="ARBA00004191"/>
    </source>
</evidence>
<dbReference type="Pfam" id="PF00332">
    <property type="entry name" value="Glyco_hydro_17"/>
    <property type="match status" value="1"/>
</dbReference>
<comment type="similarity">
    <text evidence="2 12">Belongs to the glycosyl hydrolase 17 family.</text>
</comment>
<dbReference type="EC" id="3.2.1.58" evidence="10"/>
<accession>A0A4P9Z7T0</accession>
<evidence type="ECO:0000256" key="11">
    <source>
        <dbReference type="ARBA" id="ARBA00041761"/>
    </source>
</evidence>
<dbReference type="GO" id="GO:0004338">
    <property type="term" value="F:glucan exo-1,3-beta-glucosidase activity"/>
    <property type="evidence" value="ECO:0007669"/>
    <property type="project" value="UniProtKB-EC"/>
</dbReference>
<dbReference type="GO" id="GO:0042973">
    <property type="term" value="F:glucan endo-1,3-beta-D-glucosidase activity"/>
    <property type="evidence" value="ECO:0007669"/>
    <property type="project" value="TreeGrafter"/>
</dbReference>
<dbReference type="PANTHER" id="PTHR16631">
    <property type="entry name" value="GLUCAN 1,3-BETA-GLUCOSIDASE"/>
    <property type="match status" value="1"/>
</dbReference>
<protein>
    <recommendedName>
        <fullName evidence="10">glucan 1,3-beta-glucosidase</fullName>
        <ecNumber evidence="10">3.2.1.58</ecNumber>
    </recommendedName>
    <alternativeName>
        <fullName evidence="11">Exo-1,3-beta-glucanase</fullName>
    </alternativeName>
</protein>
<evidence type="ECO:0000256" key="12">
    <source>
        <dbReference type="RuleBase" id="RU004335"/>
    </source>
</evidence>
<dbReference type="Gene3D" id="3.20.20.80">
    <property type="entry name" value="Glycosidases"/>
    <property type="match status" value="1"/>
</dbReference>
<keyword evidence="15" id="KW-1185">Reference proteome</keyword>
<keyword evidence="4" id="KW-0964">Secreted</keyword>
<keyword evidence="5" id="KW-0732">Signal</keyword>
<dbReference type="InterPro" id="IPR050732">
    <property type="entry name" value="Beta-glucan_modifiers"/>
</dbReference>
<keyword evidence="7" id="KW-0325">Glycoprotein</keyword>
<dbReference type="GO" id="GO:0009277">
    <property type="term" value="C:fungal-type cell wall"/>
    <property type="evidence" value="ECO:0007669"/>
    <property type="project" value="UniProtKB-ARBA"/>
</dbReference>
<organism evidence="14 15">
    <name type="scientific">Metschnikowia bicuspidata</name>
    <dbReference type="NCBI Taxonomy" id="27322"/>
    <lineage>
        <taxon>Eukaryota</taxon>
        <taxon>Fungi</taxon>
        <taxon>Dikarya</taxon>
        <taxon>Ascomycota</taxon>
        <taxon>Saccharomycotina</taxon>
        <taxon>Pichiomycetes</taxon>
        <taxon>Metschnikowiaceae</taxon>
        <taxon>Metschnikowia</taxon>
    </lineage>
</organism>
<evidence type="ECO:0000313" key="15">
    <source>
        <dbReference type="Proteomes" id="UP000268321"/>
    </source>
</evidence>
<evidence type="ECO:0000256" key="8">
    <source>
        <dbReference type="ARBA" id="ARBA00023295"/>
    </source>
</evidence>
<evidence type="ECO:0000256" key="9">
    <source>
        <dbReference type="ARBA" id="ARBA00036824"/>
    </source>
</evidence>
<name>A0A4P9Z7T0_9ASCO</name>
<comment type="catalytic activity">
    <reaction evidence="9">
        <text>Successive hydrolysis of beta-D-glucose units from the non-reducing ends of (1-&gt;3)-beta-D-glucans, releasing alpha-glucose.</text>
        <dbReference type="EC" id="3.2.1.58"/>
    </reaction>
</comment>
<dbReference type="GO" id="GO:0005975">
    <property type="term" value="P:carbohydrate metabolic process"/>
    <property type="evidence" value="ECO:0007669"/>
    <property type="project" value="InterPro"/>
</dbReference>
<evidence type="ECO:0000256" key="4">
    <source>
        <dbReference type="ARBA" id="ARBA00022525"/>
    </source>
</evidence>
<dbReference type="GO" id="GO:0071555">
    <property type="term" value="P:cell wall organization"/>
    <property type="evidence" value="ECO:0007669"/>
    <property type="project" value="TreeGrafter"/>
</dbReference>
<dbReference type="EMBL" id="ML004629">
    <property type="protein sequence ID" value="RKP28737.1"/>
    <property type="molecule type" value="Genomic_DNA"/>
</dbReference>
<dbReference type="PROSITE" id="PS00587">
    <property type="entry name" value="GLYCOSYL_HYDROL_F17"/>
    <property type="match status" value="1"/>
</dbReference>
<proteinExistence type="inferred from homology"/>
<evidence type="ECO:0000256" key="7">
    <source>
        <dbReference type="ARBA" id="ARBA00023180"/>
    </source>
</evidence>
<dbReference type="InterPro" id="IPR017853">
    <property type="entry name" value="GH"/>
</dbReference>
<dbReference type="GO" id="GO:0009986">
    <property type="term" value="C:cell surface"/>
    <property type="evidence" value="ECO:0007669"/>
    <property type="project" value="TreeGrafter"/>
</dbReference>
<keyword evidence="8 13" id="KW-0326">Glycosidase</keyword>
<evidence type="ECO:0000256" key="2">
    <source>
        <dbReference type="ARBA" id="ARBA00008773"/>
    </source>
</evidence>
<comment type="subcellular location">
    <subcellularLocation>
        <location evidence="1">Secreted</location>
        <location evidence="1">Cell wall</location>
    </subcellularLocation>
</comment>
<gene>
    <name evidence="14" type="ORF">METBISCDRAFT_28831</name>
</gene>
<evidence type="ECO:0000256" key="3">
    <source>
        <dbReference type="ARBA" id="ARBA00022512"/>
    </source>
</evidence>
<dbReference type="InterPro" id="IPR000490">
    <property type="entry name" value="Glyco_hydro_17"/>
</dbReference>
<dbReference type="SUPFAM" id="SSF51445">
    <property type="entry name" value="(Trans)glycosidases"/>
    <property type="match status" value="1"/>
</dbReference>
<evidence type="ECO:0000256" key="6">
    <source>
        <dbReference type="ARBA" id="ARBA00022801"/>
    </source>
</evidence>
<dbReference type="OrthoDB" id="1293114at2759"/>
<reference evidence="15" key="1">
    <citation type="journal article" date="2018" name="Nat. Microbiol.">
        <title>Leveraging single-cell genomics to expand the fungal tree of life.</title>
        <authorList>
            <person name="Ahrendt S.R."/>
            <person name="Quandt C.A."/>
            <person name="Ciobanu D."/>
            <person name="Clum A."/>
            <person name="Salamov A."/>
            <person name="Andreopoulos B."/>
            <person name="Cheng J.F."/>
            <person name="Woyke T."/>
            <person name="Pelin A."/>
            <person name="Henrissat B."/>
            <person name="Reynolds N.K."/>
            <person name="Benny G.L."/>
            <person name="Smith M.E."/>
            <person name="James T.Y."/>
            <person name="Grigoriev I.V."/>
        </authorList>
    </citation>
    <scope>NUCLEOTIDE SEQUENCE [LARGE SCALE GENOMIC DNA]</scope>
    <source>
        <strain evidence="15">Baker2002</strain>
    </source>
</reference>
<dbReference type="GO" id="GO:0005576">
    <property type="term" value="C:extracellular region"/>
    <property type="evidence" value="ECO:0007669"/>
    <property type="project" value="TreeGrafter"/>
</dbReference>
<evidence type="ECO:0000256" key="13">
    <source>
        <dbReference type="RuleBase" id="RU004336"/>
    </source>
</evidence>
<dbReference type="PANTHER" id="PTHR16631:SF26">
    <property type="entry name" value="GLUCAN 1,3-BETA-GLUCOSIDASE"/>
    <property type="match status" value="1"/>
</dbReference>
<evidence type="ECO:0000313" key="14">
    <source>
        <dbReference type="EMBL" id="RKP28737.1"/>
    </source>
</evidence>
<keyword evidence="3" id="KW-0134">Cell wall</keyword>
<keyword evidence="6 13" id="KW-0378">Hydrolase</keyword>
<dbReference type="AlphaFoldDB" id="A0A4P9Z7T0"/>
<evidence type="ECO:0000256" key="10">
    <source>
        <dbReference type="ARBA" id="ARBA00038929"/>
    </source>
</evidence>